<protein>
    <submittedName>
        <fullName evidence="1">Uncharacterized protein</fullName>
    </submittedName>
</protein>
<gene>
    <name evidence="1" type="ORF">CIRG_00900</name>
</gene>
<evidence type="ECO:0000313" key="2">
    <source>
        <dbReference type="Proteomes" id="UP000054565"/>
    </source>
</evidence>
<proteinExistence type="predicted"/>
<accession>A0A0J6Y2C8</accession>
<name>A0A0J6Y2C8_COCIT</name>
<dbReference type="EMBL" id="DS028093">
    <property type="protein sequence ID" value="KMP00758.1"/>
    <property type="molecule type" value="Genomic_DNA"/>
</dbReference>
<reference evidence="2" key="1">
    <citation type="journal article" date="2010" name="Genome Res.">
        <title>Population genomic sequencing of Coccidioides fungi reveals recent hybridization and transposon control.</title>
        <authorList>
            <person name="Neafsey D.E."/>
            <person name="Barker B.M."/>
            <person name="Sharpton T.J."/>
            <person name="Stajich J.E."/>
            <person name="Park D.J."/>
            <person name="Whiston E."/>
            <person name="Hung C.-Y."/>
            <person name="McMahan C."/>
            <person name="White J."/>
            <person name="Sykes S."/>
            <person name="Heiman D."/>
            <person name="Young S."/>
            <person name="Zeng Q."/>
            <person name="Abouelleil A."/>
            <person name="Aftuck L."/>
            <person name="Bessette D."/>
            <person name="Brown A."/>
            <person name="FitzGerald M."/>
            <person name="Lui A."/>
            <person name="Macdonald J.P."/>
            <person name="Priest M."/>
            <person name="Orbach M.J."/>
            <person name="Galgiani J.N."/>
            <person name="Kirkland T.N."/>
            <person name="Cole G.T."/>
            <person name="Birren B.W."/>
            <person name="Henn M.R."/>
            <person name="Taylor J.W."/>
            <person name="Rounsley S.D."/>
        </authorList>
    </citation>
    <scope>NUCLEOTIDE SEQUENCE [LARGE SCALE GENOMIC DNA]</scope>
    <source>
        <strain evidence="2">RMSCC 2394</strain>
    </source>
</reference>
<evidence type="ECO:0000313" key="1">
    <source>
        <dbReference type="EMBL" id="KMP00758.1"/>
    </source>
</evidence>
<organism evidence="1 2">
    <name type="scientific">Coccidioides immitis RMSCC 2394</name>
    <dbReference type="NCBI Taxonomy" id="404692"/>
    <lineage>
        <taxon>Eukaryota</taxon>
        <taxon>Fungi</taxon>
        <taxon>Dikarya</taxon>
        <taxon>Ascomycota</taxon>
        <taxon>Pezizomycotina</taxon>
        <taxon>Eurotiomycetes</taxon>
        <taxon>Eurotiomycetidae</taxon>
        <taxon>Onygenales</taxon>
        <taxon>Onygenaceae</taxon>
        <taxon>Coccidioides</taxon>
    </lineage>
</organism>
<dbReference type="Proteomes" id="UP000054565">
    <property type="component" value="Unassembled WGS sequence"/>
</dbReference>
<dbReference type="AlphaFoldDB" id="A0A0J6Y2C8"/>
<sequence length="155" mass="17408">MSGLSTRIVKSCQELESVSVIAIVESAMMGVRTAYSPLTINSFAEFPLNRDSNIQVHPDDAKDNPKLVAMLQNHRDFLFGGLSKVHEGSKYSAWKRPEACKTKMGRTLFRTWIITLRQCGTRYCRSSSVVLLNMESSKVSKPNFCEPDFISLAQK</sequence>